<keyword evidence="1" id="KW-0812">Transmembrane</keyword>
<sequence length="542" mass="59595">MFYVNRLFPELPLYAGDEGAYLIRALYGDRLLSHPDAYRQLQSVDNAVYFFLMRLVDALSLNVLSWLRLIGAASYFGGLGLLYTLAVKACGRTTALGFLLIAALFPFYRFVFTAMPEGLFIGLLCLIAWVLHQTYLSRPRLNAIIAGALIAILVLLKPHGLVAAISFVVVSFIDTWLRKGTWASLGGRLILFAAAFMATGTAIGLLADRSLPAALLFFQGSYYGQQLSHAPGPDSLFVALLAAGSMVAWCAVLMAVPVLAGLRKPVLRLLGRTEEQLDQGDVVFLFVLLCAAGAIAMVTIFAFKVSFMVIETRRIWGRYFEFYTPLLWLLAAGPLSRWEAVSRWRDRLPAAVLILLGACGLLLVFALGVQLFPWDGTAIEAFTTPEAVRFPFGYLGGSRLLAFVATVAIAAATLFGVRLRVAWPAYFVILGLLSTRSDDAWVGELARRNRAVEHELHIARNLTAGSKTLVIASDMNDGHIAFLRLDGRTSVVVDPGAPPPELTRGYRHLVVLRDRPVGEQWSWSFRGEALSIYDRKMEKTAP</sequence>
<gene>
    <name evidence="2" type="ORF">ABID41_003696</name>
</gene>
<feature type="transmembrane region" description="Helical" evidence="1">
    <location>
        <begin position="315"/>
        <end position="336"/>
    </location>
</feature>
<dbReference type="EMBL" id="JBEPLU010000004">
    <property type="protein sequence ID" value="MET3528554.1"/>
    <property type="molecule type" value="Genomic_DNA"/>
</dbReference>
<evidence type="ECO:0008006" key="4">
    <source>
        <dbReference type="Google" id="ProtNLM"/>
    </source>
</evidence>
<feature type="transmembrane region" description="Helical" evidence="1">
    <location>
        <begin position="63"/>
        <end position="82"/>
    </location>
</feature>
<feature type="transmembrane region" description="Helical" evidence="1">
    <location>
        <begin position="189"/>
        <end position="207"/>
    </location>
</feature>
<evidence type="ECO:0000313" key="2">
    <source>
        <dbReference type="EMBL" id="MET3528554.1"/>
    </source>
</evidence>
<feature type="transmembrane region" description="Helical" evidence="1">
    <location>
        <begin position="392"/>
        <end position="417"/>
    </location>
</feature>
<feature type="transmembrane region" description="Helical" evidence="1">
    <location>
        <begin position="114"/>
        <end position="132"/>
    </location>
</feature>
<organism evidence="2 3">
    <name type="scientific">Phenylobacterium koreense</name>
    <dbReference type="NCBI Taxonomy" id="266125"/>
    <lineage>
        <taxon>Bacteria</taxon>
        <taxon>Pseudomonadati</taxon>
        <taxon>Pseudomonadota</taxon>
        <taxon>Alphaproteobacteria</taxon>
        <taxon>Caulobacterales</taxon>
        <taxon>Caulobacteraceae</taxon>
        <taxon>Phenylobacterium</taxon>
    </lineage>
</organism>
<keyword evidence="3" id="KW-1185">Reference proteome</keyword>
<evidence type="ECO:0000256" key="1">
    <source>
        <dbReference type="SAM" id="Phobius"/>
    </source>
</evidence>
<accession>A0ABV2ENB4</accession>
<keyword evidence="1" id="KW-0472">Membrane</keyword>
<feature type="transmembrane region" description="Helical" evidence="1">
    <location>
        <begin position="282"/>
        <end position="303"/>
    </location>
</feature>
<evidence type="ECO:0000313" key="3">
    <source>
        <dbReference type="Proteomes" id="UP001549110"/>
    </source>
</evidence>
<name>A0ABV2ENB4_9CAUL</name>
<dbReference type="RefSeq" id="WP_354298429.1">
    <property type="nucleotide sequence ID" value="NZ_JBEPLU010000004.1"/>
</dbReference>
<feature type="transmembrane region" description="Helical" evidence="1">
    <location>
        <begin position="89"/>
        <end position="108"/>
    </location>
</feature>
<feature type="transmembrane region" description="Helical" evidence="1">
    <location>
        <begin position="348"/>
        <end position="372"/>
    </location>
</feature>
<comment type="caution">
    <text evidence="2">The sequence shown here is derived from an EMBL/GenBank/DDBJ whole genome shotgun (WGS) entry which is preliminary data.</text>
</comment>
<keyword evidence="1" id="KW-1133">Transmembrane helix</keyword>
<reference evidence="2 3" key="1">
    <citation type="submission" date="2024-06" db="EMBL/GenBank/DDBJ databases">
        <title>Genomic Encyclopedia of Type Strains, Phase IV (KMG-IV): sequencing the most valuable type-strain genomes for metagenomic binning, comparative biology and taxonomic classification.</title>
        <authorList>
            <person name="Goeker M."/>
        </authorList>
    </citation>
    <scope>NUCLEOTIDE SEQUENCE [LARGE SCALE GENOMIC DNA]</scope>
    <source>
        <strain evidence="2 3">DSM 17809</strain>
    </source>
</reference>
<feature type="transmembrane region" description="Helical" evidence="1">
    <location>
        <begin position="236"/>
        <end position="262"/>
    </location>
</feature>
<dbReference type="Proteomes" id="UP001549110">
    <property type="component" value="Unassembled WGS sequence"/>
</dbReference>
<protein>
    <recommendedName>
        <fullName evidence="4">Glycosyltransferase RgtA/B/C/D-like domain-containing protein</fullName>
    </recommendedName>
</protein>
<feature type="transmembrane region" description="Helical" evidence="1">
    <location>
        <begin position="161"/>
        <end position="177"/>
    </location>
</feature>
<proteinExistence type="predicted"/>